<organism evidence="2 3">
    <name type="scientific">Deinococcus antarcticus</name>
    <dbReference type="NCBI Taxonomy" id="1298767"/>
    <lineage>
        <taxon>Bacteria</taxon>
        <taxon>Thermotogati</taxon>
        <taxon>Deinococcota</taxon>
        <taxon>Deinococci</taxon>
        <taxon>Deinococcales</taxon>
        <taxon>Deinococcaceae</taxon>
        <taxon>Deinococcus</taxon>
    </lineage>
</organism>
<feature type="signal peptide" evidence="1">
    <location>
        <begin position="1"/>
        <end position="29"/>
    </location>
</feature>
<protein>
    <submittedName>
        <fullName evidence="2">Uncharacterized protein</fullName>
    </submittedName>
</protein>
<sequence>MKTSRHPVRRLTALLLTCGATTLGSSVKAANYEMKSYVQVGKTTRSAFAWCDAPDRILAVTLPSPALTGPGDVREVSLLRWLKNRSGTVGNFKYKIGLSEGAAGSTYIGLIPAGFKATRELASQNFIHLSNVQRPPEYRMERVVQFKTMQGENPCRYVPNAAFMGATAKRTVIVWDEGDAITYTTRNFDGTPGVYITDGKWTADDHGKAYLFKSEYGFDYEVYFSPFAAFLQVWKNGKKISTEPFLAYSISTPAK</sequence>
<proteinExistence type="predicted"/>
<keyword evidence="3" id="KW-1185">Reference proteome</keyword>
<evidence type="ECO:0000256" key="1">
    <source>
        <dbReference type="SAM" id="SignalP"/>
    </source>
</evidence>
<evidence type="ECO:0000313" key="3">
    <source>
        <dbReference type="Proteomes" id="UP001595748"/>
    </source>
</evidence>
<dbReference type="EMBL" id="JBHRZF010000030">
    <property type="protein sequence ID" value="MFC3859848.1"/>
    <property type="molecule type" value="Genomic_DNA"/>
</dbReference>
<accession>A0ABV8A2D0</accession>
<feature type="chain" id="PRO_5047067186" evidence="1">
    <location>
        <begin position="30"/>
        <end position="255"/>
    </location>
</feature>
<gene>
    <name evidence="2" type="ORF">ACFOPQ_03595</name>
</gene>
<dbReference type="Proteomes" id="UP001595748">
    <property type="component" value="Unassembled WGS sequence"/>
</dbReference>
<evidence type="ECO:0000313" key="2">
    <source>
        <dbReference type="EMBL" id="MFC3859848.1"/>
    </source>
</evidence>
<reference evidence="3" key="1">
    <citation type="journal article" date="2019" name="Int. J. Syst. Evol. Microbiol.">
        <title>The Global Catalogue of Microorganisms (GCM) 10K type strain sequencing project: providing services to taxonomists for standard genome sequencing and annotation.</title>
        <authorList>
            <consortium name="The Broad Institute Genomics Platform"/>
            <consortium name="The Broad Institute Genome Sequencing Center for Infectious Disease"/>
            <person name="Wu L."/>
            <person name="Ma J."/>
        </authorList>
    </citation>
    <scope>NUCLEOTIDE SEQUENCE [LARGE SCALE GENOMIC DNA]</scope>
    <source>
        <strain evidence="3">CCTCC AB 2013263</strain>
    </source>
</reference>
<keyword evidence="1" id="KW-0732">Signal</keyword>
<name>A0ABV8A2D0_9DEIO</name>
<comment type="caution">
    <text evidence="2">The sequence shown here is derived from an EMBL/GenBank/DDBJ whole genome shotgun (WGS) entry which is preliminary data.</text>
</comment>
<dbReference type="RefSeq" id="WP_380076009.1">
    <property type="nucleotide sequence ID" value="NZ_JBHRZF010000030.1"/>
</dbReference>